<dbReference type="GO" id="GO:0008855">
    <property type="term" value="F:exodeoxyribonuclease VII activity"/>
    <property type="evidence" value="ECO:0007669"/>
    <property type="project" value="UniProtKB-UniRule"/>
</dbReference>
<dbReference type="RefSeq" id="WP_185525275.1">
    <property type="nucleotide sequence ID" value="NZ_JAARWN010000001.1"/>
</dbReference>
<evidence type="ECO:0000256" key="4">
    <source>
        <dbReference type="ARBA" id="ARBA00022839"/>
    </source>
</evidence>
<comment type="subcellular location">
    <subcellularLocation>
        <location evidence="5 6">Cytoplasm</location>
    </subcellularLocation>
</comment>
<dbReference type="AlphaFoldDB" id="A0A7X0Y102"/>
<evidence type="ECO:0000259" key="7">
    <source>
        <dbReference type="Pfam" id="PF02601"/>
    </source>
</evidence>
<comment type="function">
    <text evidence="5">Bidirectionally degrades single-stranded DNA into large acid-insoluble oligonucleotides, which are then degraded further into small acid-soluble oligonucleotides.</text>
</comment>
<protein>
    <recommendedName>
        <fullName evidence="5">Exodeoxyribonuclease 7 large subunit</fullName>
        <ecNumber evidence="5">3.1.11.6</ecNumber>
    </recommendedName>
    <alternativeName>
        <fullName evidence="5">Exodeoxyribonuclease VII large subunit</fullName>
        <shortName evidence="5">Exonuclease VII large subunit</shortName>
    </alternativeName>
</protein>
<dbReference type="EMBL" id="JAARWN010000001">
    <property type="protein sequence ID" value="MBC1935025.1"/>
    <property type="molecule type" value="Genomic_DNA"/>
</dbReference>
<evidence type="ECO:0000256" key="2">
    <source>
        <dbReference type="ARBA" id="ARBA00022722"/>
    </source>
</evidence>
<dbReference type="InterPro" id="IPR025824">
    <property type="entry name" value="OB-fold_nuc-bd_dom"/>
</dbReference>
<dbReference type="Pfam" id="PF02601">
    <property type="entry name" value="Exonuc_VII_L"/>
    <property type="match status" value="1"/>
</dbReference>
<proteinExistence type="inferred from homology"/>
<dbReference type="NCBIfam" id="TIGR00237">
    <property type="entry name" value="xseA"/>
    <property type="match status" value="1"/>
</dbReference>
<organism evidence="9 10">
    <name type="scientific">Listeria grandensis</name>
    <dbReference type="NCBI Taxonomy" id="1494963"/>
    <lineage>
        <taxon>Bacteria</taxon>
        <taxon>Bacillati</taxon>
        <taxon>Bacillota</taxon>
        <taxon>Bacilli</taxon>
        <taxon>Bacillales</taxon>
        <taxon>Listeriaceae</taxon>
        <taxon>Listeria</taxon>
    </lineage>
</organism>
<keyword evidence="4 5" id="KW-0269">Exonuclease</keyword>
<dbReference type="PANTHER" id="PTHR30008">
    <property type="entry name" value="EXODEOXYRIBONUCLEASE 7 LARGE SUBUNIT"/>
    <property type="match status" value="1"/>
</dbReference>
<dbReference type="InterPro" id="IPR020579">
    <property type="entry name" value="Exonuc_VII_lsu_C"/>
</dbReference>
<keyword evidence="1 5" id="KW-0963">Cytoplasm</keyword>
<dbReference type="GO" id="GO:0009318">
    <property type="term" value="C:exodeoxyribonuclease VII complex"/>
    <property type="evidence" value="ECO:0007669"/>
    <property type="project" value="UniProtKB-UniRule"/>
</dbReference>
<evidence type="ECO:0000256" key="6">
    <source>
        <dbReference type="RuleBase" id="RU004355"/>
    </source>
</evidence>
<feature type="domain" description="Exonuclease VII large subunit C-terminal" evidence="7">
    <location>
        <begin position="125"/>
        <end position="438"/>
    </location>
</feature>
<dbReference type="GO" id="GO:0005737">
    <property type="term" value="C:cytoplasm"/>
    <property type="evidence" value="ECO:0007669"/>
    <property type="project" value="UniProtKB-SubCell"/>
</dbReference>
<dbReference type="Proteomes" id="UP000535908">
    <property type="component" value="Unassembled WGS sequence"/>
</dbReference>
<dbReference type="PANTHER" id="PTHR30008:SF0">
    <property type="entry name" value="EXODEOXYRIBONUCLEASE 7 LARGE SUBUNIT"/>
    <property type="match status" value="1"/>
</dbReference>
<evidence type="ECO:0000256" key="1">
    <source>
        <dbReference type="ARBA" id="ARBA00022490"/>
    </source>
</evidence>
<dbReference type="GO" id="GO:0006308">
    <property type="term" value="P:DNA catabolic process"/>
    <property type="evidence" value="ECO:0007669"/>
    <property type="project" value="UniProtKB-UniRule"/>
</dbReference>
<name>A0A7X0Y102_9LIST</name>
<dbReference type="CDD" id="cd04489">
    <property type="entry name" value="ExoVII_LU_OBF"/>
    <property type="match status" value="1"/>
</dbReference>
<comment type="caution">
    <text evidence="9">The sequence shown here is derived from an EMBL/GenBank/DDBJ whole genome shotgun (WGS) entry which is preliminary data.</text>
</comment>
<keyword evidence="3 5" id="KW-0378">Hydrolase</keyword>
<feature type="domain" description="OB-fold nucleic acid binding" evidence="8">
    <location>
        <begin position="7"/>
        <end position="101"/>
    </location>
</feature>
<dbReference type="HAMAP" id="MF_00378">
    <property type="entry name" value="Exonuc_7_L"/>
    <property type="match status" value="1"/>
</dbReference>
<reference evidence="9 10" key="1">
    <citation type="submission" date="2020-03" db="EMBL/GenBank/DDBJ databases">
        <title>Soil Listeria distribution.</title>
        <authorList>
            <person name="Liao J."/>
            <person name="Wiedmann M."/>
        </authorList>
    </citation>
    <scope>NUCLEOTIDE SEQUENCE [LARGE SCALE GENOMIC DNA]</scope>
    <source>
        <strain evidence="9 10">FSL L7-0741</strain>
    </source>
</reference>
<evidence type="ECO:0000259" key="8">
    <source>
        <dbReference type="Pfam" id="PF13742"/>
    </source>
</evidence>
<dbReference type="EC" id="3.1.11.6" evidence="5"/>
<dbReference type="Pfam" id="PF13742">
    <property type="entry name" value="tRNA_anti_2"/>
    <property type="match status" value="1"/>
</dbReference>
<sequence>MEQDKYLSVEALTKYIEKKFEVDPYLKNIYVKGEISNFKQPVSGHMYFTLKDEGAELRCVMFQKSATKLGFKPEDGMQILLTGRVSVFSKGGRYQLYAEWMEPDGIGSLYIKLEQLKHQLEKEGLFAQNRKQALPSFPSKVGIVTSKTGAAIRDMITTIKRRMPATEILLFPTIVQGDTAAPNIVRNIERANFRNDIDVLIIGRGGGSIEDLWAFNEEVVVRAVADSAIPIISAVGHETDTTLTDYVADVRAATPTAAAELAVPDYRDLLERVAERRFRLIQTIRQRIDISKQEVARYQERLVMHGPKRQMEQYQERIDYFMERLERGLKQHLLLKQHAFERVAFRLAHTGLDREIAQQQQLLASSSKDLNRQMSRLLTTKRRDFLQKVEALEHLSPLALLNRGYSVVYKEDTILTSSEKVAVGDEITVRMANGQIRAKITEKEDN</sequence>
<dbReference type="InterPro" id="IPR003753">
    <property type="entry name" value="Exonuc_VII_L"/>
</dbReference>
<keyword evidence="2 5" id="KW-0540">Nuclease</keyword>
<comment type="subunit">
    <text evidence="5">Heterooligomer composed of large and small subunits.</text>
</comment>
<evidence type="ECO:0000256" key="5">
    <source>
        <dbReference type="HAMAP-Rule" id="MF_00378"/>
    </source>
</evidence>
<accession>A0A7X0Y102</accession>
<evidence type="ECO:0000313" key="9">
    <source>
        <dbReference type="EMBL" id="MBC1935025.1"/>
    </source>
</evidence>
<comment type="catalytic activity">
    <reaction evidence="5 6">
        <text>Exonucleolytic cleavage in either 5'- to 3'- or 3'- to 5'-direction to yield nucleoside 5'-phosphates.</text>
        <dbReference type="EC" id="3.1.11.6"/>
    </reaction>
</comment>
<evidence type="ECO:0000313" key="10">
    <source>
        <dbReference type="Proteomes" id="UP000535908"/>
    </source>
</evidence>
<gene>
    <name evidence="5" type="primary">xseA</name>
    <name evidence="9" type="ORF">HCA69_01515</name>
</gene>
<dbReference type="GO" id="GO:0003676">
    <property type="term" value="F:nucleic acid binding"/>
    <property type="evidence" value="ECO:0007669"/>
    <property type="project" value="InterPro"/>
</dbReference>
<evidence type="ECO:0000256" key="3">
    <source>
        <dbReference type="ARBA" id="ARBA00022801"/>
    </source>
</evidence>
<comment type="similarity">
    <text evidence="5 6">Belongs to the XseA family.</text>
</comment>